<dbReference type="InterPro" id="IPR012474">
    <property type="entry name" value="Frigida"/>
</dbReference>
<feature type="compositionally biased region" description="Basic and acidic residues" evidence="7">
    <location>
        <begin position="849"/>
        <end position="858"/>
    </location>
</feature>
<dbReference type="FunCoup" id="A0A1Q3B8N0">
    <property type="interactions" value="13"/>
</dbReference>
<dbReference type="Pfam" id="PF07899">
    <property type="entry name" value="Frigida"/>
    <property type="match status" value="2"/>
</dbReference>
<dbReference type="STRING" id="3775.A0A1Q3B8N0"/>
<evidence type="ECO:0000256" key="5">
    <source>
        <dbReference type="RuleBase" id="RU364012"/>
    </source>
</evidence>
<evidence type="ECO:0000256" key="2">
    <source>
        <dbReference type="ARBA" id="ARBA00022473"/>
    </source>
</evidence>
<evidence type="ECO:0000313" key="9">
    <source>
        <dbReference type="Proteomes" id="UP000187406"/>
    </source>
</evidence>
<keyword evidence="4 5" id="KW-0287">Flowering</keyword>
<sequence>MAKLEPDCGFEDFDLRKKNLKSSLDQLQDNASSFLLLTLQWKELEDHLDDKRTCLEKRWNQLLAVQESVREREENLHSVEQSMEAKDKELSERSKAIENAKDCFNRVVDEKMKEAEEKIQEAEEKIKGLKSREEIFEKLKQKRFEQMESREKDFREKEKEFEECCKEFRVKEMQFEISSKEVGLKDKQLFKRFKEVELKAKWYEELLNQVELRNKEVESKGVEYDELFERIELKDKQFEERFREVEARDIQLGKRFQEVESKGRKYEELCKDVELRDKELEDRARRLKLKEIYLDDQLQLKNDKFEDQCKELVLKGKQIEDRFKQLELKEKIVQEQCRELELKEKQFEERSIEFELKEKQIVERYREVELKEKRYYADTLHTQVKFETEENIPLSNAPKSANLEFCVNMDGKCLQIFLNERWKEHDFLRNEVLVALQLSSNPAQLVLDAMQGFYPPHLEKDNVHFEETVIRRSCILLLEQLMKLSPNIKANVRNEAMKLAFDWITKMRANIAYSLEVLGFLQLLATYGLAHAFDADELLNYLEIVTEHTQAPGLWHVLGFSDKISDLIQKLIVKQREVEAIKFIYAFDLVENFPPIPLLRSYLKRSRKGAIKLLNEGRKSLEQWNECINKRITALKAVIRCIEDHELESSVPLYDIRGLVDLLENKNPASNPSGFINGLIKKEQRIKAITYIYAWNMVDKFSPVQLLKDHLTFTKGFCKRKNKSIPARNVDIETEMLALIDVIECIEDYKLKSEFCPKILTQRIDQLQKKGAEKQPLPIRIRWIKAKLLVHEMEKELNAPTSVPSASSSPAVPATTSAISASSSPAVPAPTKVDTPLPTAATSLAIVHETKSLEDSGIKRSPAPDPNTKPQQECGNKRPRIVVPKIEPPHQQPAMHSYQGVSYMNAPPPPRYYSLVGYQPKNSNSNYYPYNIHTQGPWDAFGRPGYY</sequence>
<dbReference type="OrthoDB" id="1166041at2759"/>
<keyword evidence="3 5" id="KW-0221">Differentiation</keyword>
<evidence type="ECO:0000256" key="1">
    <source>
        <dbReference type="ARBA" id="ARBA00008956"/>
    </source>
</evidence>
<gene>
    <name evidence="8" type="ORF">CFOL_v3_07722</name>
</gene>
<keyword evidence="6" id="KW-0175">Coiled coil</keyword>
<proteinExistence type="inferred from homology"/>
<evidence type="ECO:0000256" key="4">
    <source>
        <dbReference type="ARBA" id="ARBA00023089"/>
    </source>
</evidence>
<feature type="region of interest" description="Disordered" evidence="7">
    <location>
        <begin position="849"/>
        <end position="875"/>
    </location>
</feature>
<dbReference type="GO" id="GO:0009908">
    <property type="term" value="P:flower development"/>
    <property type="evidence" value="ECO:0007669"/>
    <property type="project" value="UniProtKB-KW"/>
</dbReference>
<keyword evidence="9" id="KW-1185">Reference proteome</keyword>
<organism evidence="8 9">
    <name type="scientific">Cephalotus follicularis</name>
    <name type="common">Albany pitcher plant</name>
    <dbReference type="NCBI Taxonomy" id="3775"/>
    <lineage>
        <taxon>Eukaryota</taxon>
        <taxon>Viridiplantae</taxon>
        <taxon>Streptophyta</taxon>
        <taxon>Embryophyta</taxon>
        <taxon>Tracheophyta</taxon>
        <taxon>Spermatophyta</taxon>
        <taxon>Magnoliopsida</taxon>
        <taxon>eudicotyledons</taxon>
        <taxon>Gunneridae</taxon>
        <taxon>Pentapetalae</taxon>
        <taxon>rosids</taxon>
        <taxon>fabids</taxon>
        <taxon>Oxalidales</taxon>
        <taxon>Cephalotaceae</taxon>
        <taxon>Cephalotus</taxon>
    </lineage>
</organism>
<dbReference type="PANTHER" id="PTHR31791">
    <property type="entry name" value="FRIGIDA-LIKE PROTEIN 3-RELATED"/>
    <property type="match status" value="1"/>
</dbReference>
<protein>
    <recommendedName>
        <fullName evidence="5">FRIGIDA-like protein</fullName>
    </recommendedName>
</protein>
<feature type="region of interest" description="Disordered" evidence="7">
    <location>
        <begin position="799"/>
        <end position="833"/>
    </location>
</feature>
<evidence type="ECO:0000256" key="3">
    <source>
        <dbReference type="ARBA" id="ARBA00022782"/>
    </source>
</evidence>
<dbReference type="EMBL" id="BDDD01000337">
    <property type="protein sequence ID" value="GAV64204.1"/>
    <property type="molecule type" value="Genomic_DNA"/>
</dbReference>
<evidence type="ECO:0000256" key="6">
    <source>
        <dbReference type="SAM" id="Coils"/>
    </source>
</evidence>
<evidence type="ECO:0000313" key="8">
    <source>
        <dbReference type="EMBL" id="GAV64204.1"/>
    </source>
</evidence>
<dbReference type="InParanoid" id="A0A1Q3B8N0"/>
<name>A0A1Q3B8N0_CEPFO</name>
<dbReference type="PANTHER" id="PTHR31791:SF60">
    <property type="entry name" value="FRIGIDA-LIKE PROTEIN 5"/>
    <property type="match status" value="1"/>
</dbReference>
<feature type="coiled-coil region" evidence="6">
    <location>
        <begin position="69"/>
        <end position="139"/>
    </location>
</feature>
<evidence type="ECO:0000256" key="7">
    <source>
        <dbReference type="SAM" id="MobiDB-lite"/>
    </source>
</evidence>
<feature type="compositionally biased region" description="Low complexity" evidence="7">
    <location>
        <begin position="799"/>
        <end position="831"/>
    </location>
</feature>
<dbReference type="GO" id="GO:0030154">
    <property type="term" value="P:cell differentiation"/>
    <property type="evidence" value="ECO:0007669"/>
    <property type="project" value="UniProtKB-KW"/>
</dbReference>
<accession>A0A1Q3B8N0</accession>
<feature type="coiled-coil region" evidence="6">
    <location>
        <begin position="323"/>
        <end position="350"/>
    </location>
</feature>
<dbReference type="AlphaFoldDB" id="A0A1Q3B8N0"/>
<comment type="caution">
    <text evidence="8">The sequence shown here is derived from an EMBL/GenBank/DDBJ whole genome shotgun (WGS) entry which is preliminary data.</text>
</comment>
<keyword evidence="2 5" id="KW-0217">Developmental protein</keyword>
<comment type="similarity">
    <text evidence="1 5">Belongs to the Frigida family.</text>
</comment>
<dbReference type="Proteomes" id="UP000187406">
    <property type="component" value="Unassembled WGS sequence"/>
</dbReference>
<reference evidence="9" key="1">
    <citation type="submission" date="2016-04" db="EMBL/GenBank/DDBJ databases">
        <title>Cephalotus genome sequencing.</title>
        <authorList>
            <person name="Fukushima K."/>
            <person name="Hasebe M."/>
            <person name="Fang X."/>
        </authorList>
    </citation>
    <scope>NUCLEOTIDE SEQUENCE [LARGE SCALE GENOMIC DNA]</scope>
    <source>
        <strain evidence="9">cv. St1</strain>
    </source>
</reference>